<dbReference type="PATRIC" id="fig|742818.3.peg.1605"/>
<evidence type="ECO:0000313" key="2">
    <source>
        <dbReference type="Proteomes" id="UP000006069"/>
    </source>
</evidence>
<protein>
    <submittedName>
        <fullName evidence="1">Uncharacterized protein</fullName>
    </submittedName>
</protein>
<gene>
    <name evidence="1" type="ORF">HMPREF9451_01519</name>
</gene>
<comment type="caution">
    <text evidence="1">The sequence shown here is derived from an EMBL/GenBank/DDBJ whole genome shotgun (WGS) entry which is preliminary data.</text>
</comment>
<dbReference type="EMBL" id="ADMD01000007">
    <property type="protein sequence ID" value="EJZ83993.1"/>
    <property type="molecule type" value="Genomic_DNA"/>
</dbReference>
<keyword evidence="2" id="KW-1185">Reference proteome</keyword>
<sequence length="50" mass="5369">MGLPGWAVLLALFCICRMVQIIGPFCGEGVAIVLYFDKVPDLTVVIVLSS</sequence>
<dbReference type="Proteomes" id="UP000006069">
    <property type="component" value="Unassembled WGS sequence"/>
</dbReference>
<name>K0YL91_9ACTN</name>
<accession>K0YL91</accession>
<dbReference type="HOGENOM" id="CLU_3122718_0_0_11"/>
<evidence type="ECO:0000313" key="1">
    <source>
        <dbReference type="EMBL" id="EJZ83993.1"/>
    </source>
</evidence>
<organism evidence="1 2">
    <name type="scientific">Slackia piriformis YIT 12062</name>
    <dbReference type="NCBI Taxonomy" id="742818"/>
    <lineage>
        <taxon>Bacteria</taxon>
        <taxon>Bacillati</taxon>
        <taxon>Actinomycetota</taxon>
        <taxon>Coriobacteriia</taxon>
        <taxon>Eggerthellales</taxon>
        <taxon>Eggerthellaceae</taxon>
        <taxon>Slackia</taxon>
    </lineage>
</organism>
<dbReference type="AlphaFoldDB" id="K0YL91"/>
<proteinExistence type="predicted"/>
<dbReference type="InParanoid" id="K0YL91"/>
<reference evidence="1 2" key="1">
    <citation type="submission" date="2012-08" db="EMBL/GenBank/DDBJ databases">
        <title>The Genome Sequence of Slackia piriformis YIT 12062.</title>
        <authorList>
            <consortium name="The Broad Institute Genome Sequencing Platform"/>
            <person name="Earl A."/>
            <person name="Ward D."/>
            <person name="Feldgarden M."/>
            <person name="Gevers D."/>
            <person name="Morotomi M."/>
            <person name="Walker B."/>
            <person name="Young S.K."/>
            <person name="Zeng Q."/>
            <person name="Gargeya S."/>
            <person name="Fitzgerald M."/>
            <person name="Haas B."/>
            <person name="Abouelleil A."/>
            <person name="Alvarado L."/>
            <person name="Arachchi H.M."/>
            <person name="Berlin A.M."/>
            <person name="Chapman S.B."/>
            <person name="Goldberg J."/>
            <person name="Griggs A."/>
            <person name="Gujja S."/>
            <person name="Hansen M."/>
            <person name="Howarth C."/>
            <person name="Imamovic A."/>
            <person name="Larimer J."/>
            <person name="McCowen C."/>
            <person name="Montmayeur A."/>
            <person name="Murphy C."/>
            <person name="Neiman D."/>
            <person name="Pearson M."/>
            <person name="Priest M."/>
            <person name="Roberts A."/>
            <person name="Saif S."/>
            <person name="Shea T."/>
            <person name="Sisk P."/>
            <person name="Sykes S."/>
            <person name="Wortman J."/>
            <person name="Nusbaum C."/>
            <person name="Birren B."/>
        </authorList>
    </citation>
    <scope>NUCLEOTIDE SEQUENCE [LARGE SCALE GENOMIC DNA]</scope>
    <source>
        <strain evidence="1 2">YIT 12062</strain>
    </source>
</reference>